<dbReference type="EMBL" id="CP008796">
    <property type="protein sequence ID" value="AIH03971.1"/>
    <property type="molecule type" value="Genomic_DNA"/>
</dbReference>
<dbReference type="KEGG" id="tcm:HL41_03810"/>
<accession>A0A075WSX5</accession>
<keyword evidence="3" id="KW-1185">Reference proteome</keyword>
<dbReference type="SUPFAM" id="SSF52540">
    <property type="entry name" value="P-loop containing nucleoside triphosphate hydrolases"/>
    <property type="match status" value="1"/>
</dbReference>
<dbReference type="Gene3D" id="3.90.320.10">
    <property type="match status" value="1"/>
</dbReference>
<dbReference type="Pfam" id="PF12705">
    <property type="entry name" value="PDDEXK_1"/>
    <property type="match status" value="1"/>
</dbReference>
<dbReference type="eggNOG" id="COG3857">
    <property type="taxonomic scope" value="Bacteria"/>
</dbReference>
<feature type="domain" description="PD-(D/E)XK endonuclease-like" evidence="1">
    <location>
        <begin position="681"/>
        <end position="991"/>
    </location>
</feature>
<dbReference type="PaxDb" id="289377-HL41_03810"/>
<sequence length="997" mass="118576">MPQAILIPANSHFLKTLVNFFLDGRSLDESILKTWIVFPNKRSALFFKHYLKEKGGKNKAGFFPRIFSLETLVDYLYVMLEDHPCPTGTKILRLLPLLEVFPQVLSENVSESFEKNFFWGIKFLEVFEELEKEDTEPQNLVYPPENLPPIAKDIFEKLKKIYLEYNKVLNQKGWVSPTFRLKRVVETLEKIDLKKTFLGSMIEEVWLVGFAGLRKIEEKLFKVFLKNFEKAFLVFEVPKEDPTVLPNVVKNTLQLFGMNQDYRVLPKKYYAKEVKTPSIKIYRSTDLHLEITKALDLIRENPQRPDEIAIVLSDPNTLIPLIYKLEQKDIPLEVNISLFYPLDSFPLNSLLTAVIKAQRDKIQGLYSTQSYLKVIKHPMLNRAFSDNTFGEEFFKPIEDFIRNKGYVTIDLGEIEKEFGVYHQGKYTQDIIGKIIKEVHQVFFKNWETIRSPKDIGKNLEKILEFLNLKDFNLKSQSSFQDIVLHNYLEVIETEVLPFFTKDYLPPFINNKENLLTLLEYLLKTQKVPLSGDPLRGLQILGLMETRLLSFKKLILLDINEGSFPPSQKFNPLLTDEIKSWLKIPIFNHNELWSYYFDRLVNSAEEVHLFYLLVEKSTTQEVKEPSRFIHRLKWELEQQGKEPEEELIQPNFCVFSKREEGIPKTEKIKESLFNHLSRERVSRYYFETYLKCGAKFFFKYIMKLREPERLGFKVEDPGKFIHSFFEEFFRPYEGKRFLILEIYDENRIKNKFDILWKNFEFEKKFDPLSHYLSKTITLASILKYFEFLRKKEEEKKIKAHKLLGLEKDLETKEDIVLCDGRTLNITFYGIFDFLIEREEEVRKYLIMDFKSNPSISPQPKKMKEFINKYSLPDKYDLESLCSILENFGDSLANFQLFFYCYLFYKNKQKFISSKVDNYIINAGFIRPSNFKEPEDFLFNLKKKEYAAVNQFFEKEAKSFLEWIVNHMLFSEKFYFTEKEDFCKYCEYLPLCKNYRYLI</sequence>
<dbReference type="AlphaFoldDB" id="A0A075WSX5"/>
<dbReference type="InterPro" id="IPR011604">
    <property type="entry name" value="PDDEXK-like_dom_sf"/>
</dbReference>
<evidence type="ECO:0000313" key="3">
    <source>
        <dbReference type="Proteomes" id="UP000028481"/>
    </source>
</evidence>
<gene>
    <name evidence="2" type="ORF">HL41_03810</name>
</gene>
<evidence type="ECO:0000259" key="1">
    <source>
        <dbReference type="Pfam" id="PF12705"/>
    </source>
</evidence>
<evidence type="ECO:0000313" key="2">
    <source>
        <dbReference type="EMBL" id="AIH03971.1"/>
    </source>
</evidence>
<proteinExistence type="predicted"/>
<name>A0A075WSX5_9BACT</name>
<protein>
    <recommendedName>
        <fullName evidence="1">PD-(D/E)XK endonuclease-like domain-containing protein</fullName>
    </recommendedName>
</protein>
<dbReference type="OrthoDB" id="9766257at2"/>
<dbReference type="InterPro" id="IPR027417">
    <property type="entry name" value="P-loop_NTPase"/>
</dbReference>
<dbReference type="HOGENOM" id="CLU_013279_0_0_0"/>
<dbReference type="RefSeq" id="WP_038060319.1">
    <property type="nucleotide sequence ID" value="NZ_CP008796.1"/>
</dbReference>
<dbReference type="Proteomes" id="UP000028481">
    <property type="component" value="Chromosome"/>
</dbReference>
<dbReference type="STRING" id="289377.HL41_03810"/>
<organism evidence="2 3">
    <name type="scientific">Thermodesulfobacterium commune DSM 2178</name>
    <dbReference type="NCBI Taxonomy" id="289377"/>
    <lineage>
        <taxon>Bacteria</taxon>
        <taxon>Pseudomonadati</taxon>
        <taxon>Thermodesulfobacteriota</taxon>
        <taxon>Thermodesulfobacteria</taxon>
        <taxon>Thermodesulfobacteriales</taxon>
        <taxon>Thermodesulfobacteriaceae</taxon>
        <taxon>Thermodesulfobacterium</taxon>
    </lineage>
</organism>
<dbReference type="InterPro" id="IPR038726">
    <property type="entry name" value="PDDEXK_AddAB-type"/>
</dbReference>
<reference evidence="2 3" key="1">
    <citation type="journal article" date="2015" name="Genome Announc.">
        <title>Genome Sequence of a Sulfate-Reducing Thermophilic Bacterium, Thermodesulfobacterium commune DSM 2178T (Phylum Thermodesulfobacteria).</title>
        <authorList>
            <person name="Bhatnagar S."/>
            <person name="Badger J.H."/>
            <person name="Madupu R."/>
            <person name="Khouri H.M."/>
            <person name="O'Connor E.M."/>
            <person name="Robb F.T."/>
            <person name="Ward N.L."/>
            <person name="Eisen J.A."/>
        </authorList>
    </citation>
    <scope>NUCLEOTIDE SEQUENCE [LARGE SCALE GENOMIC DNA]</scope>
    <source>
        <strain evidence="2 3">DSM 2178</strain>
    </source>
</reference>